<name>A0ABR4BU87_9HELO</name>
<evidence type="ECO:0000313" key="2">
    <source>
        <dbReference type="EMBL" id="KAL2061194.1"/>
    </source>
</evidence>
<gene>
    <name evidence="2" type="ORF">VTL71DRAFT_7467</name>
</gene>
<dbReference type="Proteomes" id="UP001595075">
    <property type="component" value="Unassembled WGS sequence"/>
</dbReference>
<proteinExistence type="predicted"/>
<keyword evidence="3" id="KW-1185">Reference proteome</keyword>
<protein>
    <recommendedName>
        <fullName evidence="4">Secreted protein</fullName>
    </recommendedName>
</protein>
<feature type="chain" id="PRO_5045916553" description="Secreted protein" evidence="1">
    <location>
        <begin position="18"/>
        <end position="68"/>
    </location>
</feature>
<organism evidence="2 3">
    <name type="scientific">Oculimacula yallundae</name>
    <dbReference type="NCBI Taxonomy" id="86028"/>
    <lineage>
        <taxon>Eukaryota</taxon>
        <taxon>Fungi</taxon>
        <taxon>Dikarya</taxon>
        <taxon>Ascomycota</taxon>
        <taxon>Pezizomycotina</taxon>
        <taxon>Leotiomycetes</taxon>
        <taxon>Helotiales</taxon>
        <taxon>Ploettnerulaceae</taxon>
        <taxon>Oculimacula</taxon>
    </lineage>
</organism>
<evidence type="ECO:0008006" key="4">
    <source>
        <dbReference type="Google" id="ProtNLM"/>
    </source>
</evidence>
<accession>A0ABR4BU87</accession>
<feature type="signal peptide" evidence="1">
    <location>
        <begin position="1"/>
        <end position="17"/>
    </location>
</feature>
<dbReference type="EMBL" id="JAZHXI010000019">
    <property type="protein sequence ID" value="KAL2061194.1"/>
    <property type="molecule type" value="Genomic_DNA"/>
</dbReference>
<reference evidence="2 3" key="1">
    <citation type="journal article" date="2024" name="Commun. Biol.">
        <title>Comparative genomic analysis of thermophilic fungi reveals convergent evolutionary adaptations and gene losses.</title>
        <authorList>
            <person name="Steindorff A.S."/>
            <person name="Aguilar-Pontes M.V."/>
            <person name="Robinson A.J."/>
            <person name="Andreopoulos B."/>
            <person name="LaButti K."/>
            <person name="Kuo A."/>
            <person name="Mondo S."/>
            <person name="Riley R."/>
            <person name="Otillar R."/>
            <person name="Haridas S."/>
            <person name="Lipzen A."/>
            <person name="Grimwood J."/>
            <person name="Schmutz J."/>
            <person name="Clum A."/>
            <person name="Reid I.D."/>
            <person name="Moisan M.C."/>
            <person name="Butler G."/>
            <person name="Nguyen T.T.M."/>
            <person name="Dewar K."/>
            <person name="Conant G."/>
            <person name="Drula E."/>
            <person name="Henrissat B."/>
            <person name="Hansel C."/>
            <person name="Singer S."/>
            <person name="Hutchinson M.I."/>
            <person name="de Vries R.P."/>
            <person name="Natvig D.O."/>
            <person name="Powell A.J."/>
            <person name="Tsang A."/>
            <person name="Grigoriev I.V."/>
        </authorList>
    </citation>
    <scope>NUCLEOTIDE SEQUENCE [LARGE SCALE GENOMIC DNA]</scope>
    <source>
        <strain evidence="2 3">CBS 494.80</strain>
    </source>
</reference>
<sequence length="68" mass="7730">MLSPAIPCFIFLRTCIGLSHLSLSVSIYPKAYHFPYSLQAGLFSTRSINKSIAWWSPSVSFSYAIHYR</sequence>
<comment type="caution">
    <text evidence="2">The sequence shown here is derived from an EMBL/GenBank/DDBJ whole genome shotgun (WGS) entry which is preliminary data.</text>
</comment>
<keyword evidence="1" id="KW-0732">Signal</keyword>
<evidence type="ECO:0000313" key="3">
    <source>
        <dbReference type="Proteomes" id="UP001595075"/>
    </source>
</evidence>
<evidence type="ECO:0000256" key="1">
    <source>
        <dbReference type="SAM" id="SignalP"/>
    </source>
</evidence>